<keyword evidence="7" id="KW-1185">Reference proteome</keyword>
<evidence type="ECO:0000313" key="6">
    <source>
        <dbReference type="EMBL" id="GAA4450295.1"/>
    </source>
</evidence>
<dbReference type="RefSeq" id="WP_345241348.1">
    <property type="nucleotide sequence ID" value="NZ_BAABHD010000012.1"/>
</dbReference>
<accession>A0ABP8MI34</accession>
<dbReference type="SUPFAM" id="SSF88946">
    <property type="entry name" value="Sigma2 domain of RNA polymerase sigma factors"/>
    <property type="match status" value="1"/>
</dbReference>
<dbReference type="EMBL" id="BAABHD010000012">
    <property type="protein sequence ID" value="GAA4450295.1"/>
    <property type="molecule type" value="Genomic_DNA"/>
</dbReference>
<evidence type="ECO:0000256" key="3">
    <source>
        <dbReference type="ARBA" id="ARBA00023082"/>
    </source>
</evidence>
<sequence>MGVFSRRLTDNDIIEGIKAGGSRRRHSETALYERYAYLVHDGSRKHKLSQEDCASGYSDTVLSVIDHIITGRFEGRSSLKTYVYQIFTNKCVDLLRKNATNRSSIHNTLSLDDAILQVPDQARPAIQRLMDQYDSDLLQQRIRLLSDKCREMLVAWADGYTDEDIAKTLGYNSSDVAKTSRLRCLERLRDFYRGKKS</sequence>
<evidence type="ECO:0000256" key="2">
    <source>
        <dbReference type="ARBA" id="ARBA00023015"/>
    </source>
</evidence>
<keyword evidence="5" id="KW-0804">Transcription</keyword>
<dbReference type="InterPro" id="IPR013324">
    <property type="entry name" value="RNA_pol_sigma_r3/r4-like"/>
</dbReference>
<evidence type="ECO:0000256" key="4">
    <source>
        <dbReference type="ARBA" id="ARBA00023125"/>
    </source>
</evidence>
<keyword evidence="3" id="KW-0731">Sigma factor</keyword>
<keyword evidence="4" id="KW-0238">DNA-binding</keyword>
<dbReference type="NCBIfam" id="TIGR02937">
    <property type="entry name" value="sigma70-ECF"/>
    <property type="match status" value="1"/>
</dbReference>
<dbReference type="InterPro" id="IPR014284">
    <property type="entry name" value="RNA_pol_sigma-70_dom"/>
</dbReference>
<protein>
    <recommendedName>
        <fullName evidence="8">RNA polymerase sigma-70 factor, ECF subfamily</fullName>
    </recommendedName>
</protein>
<dbReference type="SUPFAM" id="SSF88659">
    <property type="entry name" value="Sigma3 and sigma4 domains of RNA polymerase sigma factors"/>
    <property type="match status" value="1"/>
</dbReference>
<dbReference type="InterPro" id="IPR036388">
    <property type="entry name" value="WH-like_DNA-bd_sf"/>
</dbReference>
<evidence type="ECO:0000256" key="5">
    <source>
        <dbReference type="ARBA" id="ARBA00023163"/>
    </source>
</evidence>
<dbReference type="Gene3D" id="1.10.1740.10">
    <property type="match status" value="1"/>
</dbReference>
<dbReference type="Proteomes" id="UP001501175">
    <property type="component" value="Unassembled WGS sequence"/>
</dbReference>
<name>A0ABP8MI34_9BACT</name>
<dbReference type="PANTHER" id="PTHR43133:SF8">
    <property type="entry name" value="RNA POLYMERASE SIGMA FACTOR HI_1459-RELATED"/>
    <property type="match status" value="1"/>
</dbReference>
<gene>
    <name evidence="6" type="ORF">GCM10023189_10690</name>
</gene>
<dbReference type="Gene3D" id="1.10.10.10">
    <property type="entry name" value="Winged helix-like DNA-binding domain superfamily/Winged helix DNA-binding domain"/>
    <property type="match status" value="1"/>
</dbReference>
<proteinExistence type="inferred from homology"/>
<evidence type="ECO:0000313" key="7">
    <source>
        <dbReference type="Proteomes" id="UP001501175"/>
    </source>
</evidence>
<organism evidence="6 7">
    <name type="scientific">Nibrella saemangeumensis</name>
    <dbReference type="NCBI Taxonomy" id="1084526"/>
    <lineage>
        <taxon>Bacteria</taxon>
        <taxon>Pseudomonadati</taxon>
        <taxon>Bacteroidota</taxon>
        <taxon>Cytophagia</taxon>
        <taxon>Cytophagales</taxon>
        <taxon>Spirosomataceae</taxon>
        <taxon>Nibrella</taxon>
    </lineage>
</organism>
<reference evidence="7" key="1">
    <citation type="journal article" date="2019" name="Int. J. Syst. Evol. Microbiol.">
        <title>The Global Catalogue of Microorganisms (GCM) 10K type strain sequencing project: providing services to taxonomists for standard genome sequencing and annotation.</title>
        <authorList>
            <consortium name="The Broad Institute Genomics Platform"/>
            <consortium name="The Broad Institute Genome Sequencing Center for Infectious Disease"/>
            <person name="Wu L."/>
            <person name="Ma J."/>
        </authorList>
    </citation>
    <scope>NUCLEOTIDE SEQUENCE [LARGE SCALE GENOMIC DNA]</scope>
    <source>
        <strain evidence="7">JCM 17927</strain>
    </source>
</reference>
<comment type="similarity">
    <text evidence="1">Belongs to the sigma-70 factor family. ECF subfamily.</text>
</comment>
<evidence type="ECO:0008006" key="8">
    <source>
        <dbReference type="Google" id="ProtNLM"/>
    </source>
</evidence>
<comment type="caution">
    <text evidence="6">The sequence shown here is derived from an EMBL/GenBank/DDBJ whole genome shotgun (WGS) entry which is preliminary data.</text>
</comment>
<dbReference type="PANTHER" id="PTHR43133">
    <property type="entry name" value="RNA POLYMERASE ECF-TYPE SIGMA FACTO"/>
    <property type="match status" value="1"/>
</dbReference>
<evidence type="ECO:0000256" key="1">
    <source>
        <dbReference type="ARBA" id="ARBA00010641"/>
    </source>
</evidence>
<keyword evidence="2" id="KW-0805">Transcription regulation</keyword>
<dbReference type="InterPro" id="IPR039425">
    <property type="entry name" value="RNA_pol_sigma-70-like"/>
</dbReference>
<dbReference type="InterPro" id="IPR013325">
    <property type="entry name" value="RNA_pol_sigma_r2"/>
</dbReference>